<sequence length="101" mass="11164">MAVEFLWRMGQAQDLADQSGLLVGALHLFLQVLNDRQIMIHAADLDLWTIGSLEDRKSTGGYVIFSENALISCFSKKQYTVAQLSTESEYNAVADPAAELI</sequence>
<accession>A0ABS8S2H6</accession>
<reference evidence="1 2" key="1">
    <citation type="journal article" date="2021" name="BMC Genomics">
        <title>Datura genome reveals duplications of psychoactive alkaloid biosynthetic genes and high mutation rate following tissue culture.</title>
        <authorList>
            <person name="Rajewski A."/>
            <person name="Carter-House D."/>
            <person name="Stajich J."/>
            <person name="Litt A."/>
        </authorList>
    </citation>
    <scope>NUCLEOTIDE SEQUENCE [LARGE SCALE GENOMIC DNA]</scope>
    <source>
        <strain evidence="1">AR-01</strain>
    </source>
</reference>
<dbReference type="EMBL" id="JACEIK010000244">
    <property type="protein sequence ID" value="MCD7453233.1"/>
    <property type="molecule type" value="Genomic_DNA"/>
</dbReference>
<keyword evidence="2" id="KW-1185">Reference proteome</keyword>
<comment type="caution">
    <text evidence="1">The sequence shown here is derived from an EMBL/GenBank/DDBJ whole genome shotgun (WGS) entry which is preliminary data.</text>
</comment>
<organism evidence="1 2">
    <name type="scientific">Datura stramonium</name>
    <name type="common">Jimsonweed</name>
    <name type="synonym">Common thornapple</name>
    <dbReference type="NCBI Taxonomy" id="4076"/>
    <lineage>
        <taxon>Eukaryota</taxon>
        <taxon>Viridiplantae</taxon>
        <taxon>Streptophyta</taxon>
        <taxon>Embryophyta</taxon>
        <taxon>Tracheophyta</taxon>
        <taxon>Spermatophyta</taxon>
        <taxon>Magnoliopsida</taxon>
        <taxon>eudicotyledons</taxon>
        <taxon>Gunneridae</taxon>
        <taxon>Pentapetalae</taxon>
        <taxon>asterids</taxon>
        <taxon>lamiids</taxon>
        <taxon>Solanales</taxon>
        <taxon>Solanaceae</taxon>
        <taxon>Solanoideae</taxon>
        <taxon>Datureae</taxon>
        <taxon>Datura</taxon>
    </lineage>
</organism>
<evidence type="ECO:0000313" key="1">
    <source>
        <dbReference type="EMBL" id="MCD7453233.1"/>
    </source>
</evidence>
<gene>
    <name evidence="1" type="ORF">HAX54_020176</name>
</gene>
<proteinExistence type="predicted"/>
<protein>
    <submittedName>
        <fullName evidence="1">Uncharacterized protein</fullName>
    </submittedName>
</protein>
<name>A0ABS8S2H6_DATST</name>
<dbReference type="Proteomes" id="UP000823775">
    <property type="component" value="Unassembled WGS sequence"/>
</dbReference>
<evidence type="ECO:0000313" key="2">
    <source>
        <dbReference type="Proteomes" id="UP000823775"/>
    </source>
</evidence>